<dbReference type="Proteomes" id="UP000295509">
    <property type="component" value="Unassembled WGS sequence"/>
</dbReference>
<dbReference type="InterPro" id="IPR000326">
    <property type="entry name" value="PAP2/HPO"/>
</dbReference>
<feature type="transmembrane region" description="Helical" evidence="1">
    <location>
        <begin position="12"/>
        <end position="35"/>
    </location>
</feature>
<evidence type="ECO:0000256" key="1">
    <source>
        <dbReference type="SAM" id="Phobius"/>
    </source>
</evidence>
<keyword evidence="1" id="KW-0812">Transmembrane</keyword>
<dbReference type="CDD" id="cd01610">
    <property type="entry name" value="PAP2_like"/>
    <property type="match status" value="1"/>
</dbReference>
<evidence type="ECO:0000313" key="3">
    <source>
        <dbReference type="EMBL" id="TDY42311.1"/>
    </source>
</evidence>
<organism evidence="3 4">
    <name type="scientific">Paraburkholderia rhizosphaerae</name>
    <dbReference type="NCBI Taxonomy" id="480658"/>
    <lineage>
        <taxon>Bacteria</taxon>
        <taxon>Pseudomonadati</taxon>
        <taxon>Pseudomonadota</taxon>
        <taxon>Betaproteobacteria</taxon>
        <taxon>Burkholderiales</taxon>
        <taxon>Burkholderiaceae</taxon>
        <taxon>Paraburkholderia</taxon>
    </lineage>
</organism>
<dbReference type="EMBL" id="SORE01000022">
    <property type="protein sequence ID" value="TDY42311.1"/>
    <property type="molecule type" value="Genomic_DNA"/>
</dbReference>
<feature type="domain" description="Phosphatidic acid phosphatase type 2/haloperoxidase" evidence="2">
    <location>
        <begin position="77"/>
        <end position="151"/>
    </location>
</feature>
<sequence>MLNDPDFFLWNIFASVGDAAFTLPIALVCAVWLWFSARRQAARWILLLAIGMAAVGATKILYAGCGVEIPSLHFRVISGHTSLSTVVWTVAMSLLCRCAGARARTGVVIGLLIGALTAVARVFDDAHSVTEVVVGWVLGATLAILFVRSFVRSGVQLVKPRFAALGLLLVATVAYGRHAPIQQMIEDYSPGVCARVFPSLVEEMRKEL</sequence>
<protein>
    <submittedName>
        <fullName evidence="3">PAP2 superfamily protein</fullName>
    </submittedName>
</protein>
<proteinExistence type="predicted"/>
<dbReference type="Gene3D" id="1.20.144.10">
    <property type="entry name" value="Phosphatidic acid phosphatase type 2/haloperoxidase"/>
    <property type="match status" value="1"/>
</dbReference>
<dbReference type="RefSeq" id="WP_134195759.1">
    <property type="nucleotide sequence ID" value="NZ_JBHLUW010000032.1"/>
</dbReference>
<feature type="transmembrane region" description="Helical" evidence="1">
    <location>
        <begin position="44"/>
        <end position="64"/>
    </location>
</feature>
<feature type="transmembrane region" description="Helical" evidence="1">
    <location>
        <begin position="76"/>
        <end position="96"/>
    </location>
</feature>
<evidence type="ECO:0000313" key="4">
    <source>
        <dbReference type="Proteomes" id="UP000295509"/>
    </source>
</evidence>
<dbReference type="Pfam" id="PF01569">
    <property type="entry name" value="PAP2"/>
    <property type="match status" value="1"/>
</dbReference>
<comment type="caution">
    <text evidence="3">The sequence shown here is derived from an EMBL/GenBank/DDBJ whole genome shotgun (WGS) entry which is preliminary data.</text>
</comment>
<keyword evidence="1" id="KW-0472">Membrane</keyword>
<keyword evidence="4" id="KW-1185">Reference proteome</keyword>
<feature type="transmembrane region" description="Helical" evidence="1">
    <location>
        <begin position="103"/>
        <end position="123"/>
    </location>
</feature>
<dbReference type="OrthoDB" id="9034806at2"/>
<keyword evidence="1" id="KW-1133">Transmembrane helix</keyword>
<gene>
    <name evidence="3" type="ORF">BX592_122120</name>
</gene>
<dbReference type="AlphaFoldDB" id="A0A4R8LGP2"/>
<dbReference type="SUPFAM" id="SSF48317">
    <property type="entry name" value="Acid phosphatase/Vanadium-dependent haloperoxidase"/>
    <property type="match status" value="1"/>
</dbReference>
<reference evidence="3 4" key="1">
    <citation type="submission" date="2019-03" db="EMBL/GenBank/DDBJ databases">
        <title>Genomic Encyclopedia of Type Strains, Phase III (KMG-III): the genomes of soil and plant-associated and newly described type strains.</title>
        <authorList>
            <person name="Whitman W."/>
        </authorList>
    </citation>
    <scope>NUCLEOTIDE SEQUENCE [LARGE SCALE GENOMIC DNA]</scope>
    <source>
        <strain evidence="3 4">LMG 29544</strain>
    </source>
</reference>
<feature type="transmembrane region" description="Helical" evidence="1">
    <location>
        <begin position="129"/>
        <end position="151"/>
    </location>
</feature>
<name>A0A4R8LGP2_9BURK</name>
<evidence type="ECO:0000259" key="2">
    <source>
        <dbReference type="Pfam" id="PF01569"/>
    </source>
</evidence>
<dbReference type="InterPro" id="IPR036938">
    <property type="entry name" value="PAP2/HPO_sf"/>
</dbReference>
<accession>A0A4R8LGP2</accession>